<evidence type="ECO:0000259" key="4">
    <source>
        <dbReference type="PROSITE" id="PS50893"/>
    </source>
</evidence>
<dbReference type="InterPro" id="IPR017871">
    <property type="entry name" value="ABC_transporter-like_CS"/>
</dbReference>
<comment type="caution">
    <text evidence="5">The sequence shown here is derived from an EMBL/GenBank/DDBJ whole genome shotgun (WGS) entry which is preliminary data.</text>
</comment>
<gene>
    <name evidence="5" type="ORF">E3J33_00580</name>
</gene>
<dbReference type="Proteomes" id="UP000316925">
    <property type="component" value="Unassembled WGS sequence"/>
</dbReference>
<protein>
    <submittedName>
        <fullName evidence="5">ABC transporter ATP-binding protein</fullName>
    </submittedName>
</protein>
<evidence type="ECO:0000313" key="5">
    <source>
        <dbReference type="EMBL" id="TET94178.1"/>
    </source>
</evidence>
<dbReference type="CDD" id="cd03219">
    <property type="entry name" value="ABC_Mj1267_LivG_branched"/>
    <property type="match status" value="1"/>
</dbReference>
<dbReference type="InterPro" id="IPR051120">
    <property type="entry name" value="ABC_AA/LPS_Transport"/>
</dbReference>
<dbReference type="InterPro" id="IPR027417">
    <property type="entry name" value="P-loop_NTPase"/>
</dbReference>
<dbReference type="InterPro" id="IPR032823">
    <property type="entry name" value="BCA_ABC_TP_C"/>
</dbReference>
<reference evidence="5 6" key="1">
    <citation type="submission" date="2019-03" db="EMBL/GenBank/DDBJ databases">
        <title>Metabolic potential of uncultured bacteria and archaea associated with petroleum seepage in deep-sea sediments.</title>
        <authorList>
            <person name="Dong X."/>
            <person name="Hubert C."/>
        </authorList>
    </citation>
    <scope>NUCLEOTIDE SEQUENCE [LARGE SCALE GENOMIC DNA]</scope>
    <source>
        <strain evidence="5">E29_bin28</strain>
    </source>
</reference>
<feature type="domain" description="ABC transporter" evidence="4">
    <location>
        <begin position="2"/>
        <end position="250"/>
    </location>
</feature>
<dbReference type="GO" id="GO:0005524">
    <property type="term" value="F:ATP binding"/>
    <property type="evidence" value="ECO:0007669"/>
    <property type="project" value="UniProtKB-KW"/>
</dbReference>
<dbReference type="PROSITE" id="PS00211">
    <property type="entry name" value="ABC_TRANSPORTER_1"/>
    <property type="match status" value="1"/>
</dbReference>
<keyword evidence="1" id="KW-0813">Transport</keyword>
<dbReference type="Pfam" id="PF00005">
    <property type="entry name" value="ABC_tran"/>
    <property type="match status" value="1"/>
</dbReference>
<dbReference type="PANTHER" id="PTHR45772:SF9">
    <property type="entry name" value="CONSERVED COMPONENT OF ABC TRANSPORTER FOR NATURAL AMINO ACIDS"/>
    <property type="match status" value="1"/>
</dbReference>
<dbReference type="AlphaFoldDB" id="A0A523YRS5"/>
<proteinExistence type="predicted"/>
<keyword evidence="2" id="KW-0547">Nucleotide-binding</keyword>
<dbReference type="InterPro" id="IPR003439">
    <property type="entry name" value="ABC_transporter-like_ATP-bd"/>
</dbReference>
<dbReference type="Gene3D" id="3.40.50.300">
    <property type="entry name" value="P-loop containing nucleotide triphosphate hydrolases"/>
    <property type="match status" value="1"/>
</dbReference>
<dbReference type="PROSITE" id="PS50893">
    <property type="entry name" value="ABC_TRANSPORTER_2"/>
    <property type="match status" value="1"/>
</dbReference>
<dbReference type="SMART" id="SM00382">
    <property type="entry name" value="AAA"/>
    <property type="match status" value="1"/>
</dbReference>
<accession>A0A523YRS5</accession>
<dbReference type="GO" id="GO:0016887">
    <property type="term" value="F:ATP hydrolysis activity"/>
    <property type="evidence" value="ECO:0007669"/>
    <property type="project" value="InterPro"/>
</dbReference>
<dbReference type="SUPFAM" id="SSF52540">
    <property type="entry name" value="P-loop containing nucleoside triphosphate hydrolases"/>
    <property type="match status" value="1"/>
</dbReference>
<dbReference type="GO" id="GO:0005886">
    <property type="term" value="C:plasma membrane"/>
    <property type="evidence" value="ECO:0007669"/>
    <property type="project" value="TreeGrafter"/>
</dbReference>
<evidence type="ECO:0000256" key="2">
    <source>
        <dbReference type="ARBA" id="ARBA00022741"/>
    </source>
</evidence>
<dbReference type="InterPro" id="IPR003593">
    <property type="entry name" value="AAA+_ATPase"/>
</dbReference>
<evidence type="ECO:0000313" key="6">
    <source>
        <dbReference type="Proteomes" id="UP000316925"/>
    </source>
</evidence>
<organism evidence="5 6">
    <name type="scientific">Aerophobetes bacterium</name>
    <dbReference type="NCBI Taxonomy" id="2030807"/>
    <lineage>
        <taxon>Bacteria</taxon>
        <taxon>Candidatus Aerophobota</taxon>
    </lineage>
</organism>
<name>A0A523YRS5_UNCAE</name>
<keyword evidence="3 5" id="KW-0067">ATP-binding</keyword>
<dbReference type="FunFam" id="3.40.50.300:FF:000421">
    <property type="entry name" value="Branched-chain amino acid ABC transporter ATP-binding protein"/>
    <property type="match status" value="1"/>
</dbReference>
<evidence type="ECO:0000256" key="3">
    <source>
        <dbReference type="ARBA" id="ARBA00022840"/>
    </source>
</evidence>
<dbReference type="EMBL" id="SOIJ01000028">
    <property type="protein sequence ID" value="TET94178.1"/>
    <property type="molecule type" value="Genomic_DNA"/>
</dbReference>
<dbReference type="PANTHER" id="PTHR45772">
    <property type="entry name" value="CONSERVED COMPONENT OF ABC TRANSPORTER FOR NATURAL AMINO ACIDS-RELATED"/>
    <property type="match status" value="1"/>
</dbReference>
<evidence type="ECO:0000256" key="1">
    <source>
        <dbReference type="ARBA" id="ARBA00022448"/>
    </source>
</evidence>
<dbReference type="Pfam" id="PF12399">
    <property type="entry name" value="BCA_ABC_TP_C"/>
    <property type="match status" value="1"/>
</dbReference>
<sequence length="251" mass="27591">MLTITNLQKNFGSLRALNRVSLKVEGGSIVGLIGPNGSGKTTLFNIVSGFCEKDGGEICFKGERIDGLAPDEIAKKGLCRTFQVCKAPEKLTVLENMMLAAKSQIGENPLSALFSRPRVSMFEKANLDRAMDLLEVLRLVDLKNEYAGNLSGGQKKLLSLGRVFMLDPDLILLDEPTAGVNLTLTMDLLKVIGELQKEEGKTFFIIEHSMKVISHICDKVFVLNFGKKMAEGTPEEIQQDERVLKAYLRGA</sequence>